<dbReference type="AlphaFoldDB" id="A0A2M7H1P9"/>
<comment type="caution">
    <text evidence="1">The sequence shown here is derived from an EMBL/GenBank/DDBJ whole genome shotgun (WGS) entry which is preliminary data.</text>
</comment>
<gene>
    <name evidence="1" type="ORF">COW25_00660</name>
</gene>
<accession>A0A2M7H1P9</accession>
<sequence>MISCGTPKAKAANLVFPDALRRKRGQKKGLDKSLFRQKKSERMVSLLMVTLECASSYIGETLIEGNPEGSQPAIAGLTP</sequence>
<dbReference type="Proteomes" id="UP000230215">
    <property type="component" value="Unassembled WGS sequence"/>
</dbReference>
<reference evidence="2" key="1">
    <citation type="submission" date="2017-09" db="EMBL/GenBank/DDBJ databases">
        <title>Depth-based differentiation of microbial function through sediment-hosted aquifers and enrichment of novel symbionts in the deep terrestrial subsurface.</title>
        <authorList>
            <person name="Probst A.J."/>
            <person name="Ladd B."/>
            <person name="Jarett J.K."/>
            <person name="Geller-Mcgrath D.E."/>
            <person name="Sieber C.M.K."/>
            <person name="Emerson J.B."/>
            <person name="Anantharaman K."/>
            <person name="Thomas B.C."/>
            <person name="Malmstrom R."/>
            <person name="Stieglmeier M."/>
            <person name="Klingl A."/>
            <person name="Woyke T."/>
            <person name="Ryan C.M."/>
            <person name="Banfield J.F."/>
        </authorList>
    </citation>
    <scope>NUCLEOTIDE SEQUENCE [LARGE SCALE GENOMIC DNA]</scope>
</reference>
<organism evidence="1 2">
    <name type="scientific">Candidatus Nealsonbacteria bacterium CG15_BIG_FIL_POST_REV_8_21_14_020_37_12</name>
    <dbReference type="NCBI Taxonomy" id="1974716"/>
    <lineage>
        <taxon>Bacteria</taxon>
        <taxon>Candidatus Nealsoniibacteriota</taxon>
    </lineage>
</organism>
<protein>
    <submittedName>
        <fullName evidence="1">Uncharacterized protein</fullName>
    </submittedName>
</protein>
<name>A0A2M7H1P9_9BACT</name>
<evidence type="ECO:0000313" key="2">
    <source>
        <dbReference type="Proteomes" id="UP000230215"/>
    </source>
</evidence>
<proteinExistence type="predicted"/>
<evidence type="ECO:0000313" key="1">
    <source>
        <dbReference type="EMBL" id="PIW35208.1"/>
    </source>
</evidence>
<dbReference type="EMBL" id="PFGB01000022">
    <property type="protein sequence ID" value="PIW35208.1"/>
    <property type="molecule type" value="Genomic_DNA"/>
</dbReference>